<comment type="caution">
    <text evidence="3">The sequence shown here is derived from an EMBL/GenBank/DDBJ whole genome shotgun (WGS) entry which is preliminary data.</text>
</comment>
<dbReference type="SUPFAM" id="SSF82708">
    <property type="entry name" value="R3H domain"/>
    <property type="match status" value="1"/>
</dbReference>
<dbReference type="OrthoDB" id="411316at2759"/>
<dbReference type="InterPro" id="IPR036867">
    <property type="entry name" value="R3H_dom_sf"/>
</dbReference>
<dbReference type="CDD" id="cd02325">
    <property type="entry name" value="R3H"/>
    <property type="match status" value="1"/>
</dbReference>
<feature type="compositionally biased region" description="Low complexity" evidence="1">
    <location>
        <begin position="7"/>
        <end position="16"/>
    </location>
</feature>
<keyword evidence="5" id="KW-1185">Reference proteome</keyword>
<dbReference type="GO" id="GO:0003676">
    <property type="term" value="F:nucleic acid binding"/>
    <property type="evidence" value="ECO:0007669"/>
    <property type="project" value="InterPro"/>
</dbReference>
<dbReference type="AlphaFoldDB" id="A0A9P1CHM2"/>
<dbReference type="EMBL" id="CAMXCT020001635">
    <property type="protein sequence ID" value="CAL1145199.1"/>
    <property type="molecule type" value="Genomic_DNA"/>
</dbReference>
<evidence type="ECO:0000313" key="3">
    <source>
        <dbReference type="EMBL" id="CAI3991824.1"/>
    </source>
</evidence>
<dbReference type="Proteomes" id="UP001152797">
    <property type="component" value="Unassembled WGS sequence"/>
</dbReference>
<reference evidence="4 5" key="2">
    <citation type="submission" date="2024-05" db="EMBL/GenBank/DDBJ databases">
        <authorList>
            <person name="Chen Y."/>
            <person name="Shah S."/>
            <person name="Dougan E. K."/>
            <person name="Thang M."/>
            <person name="Chan C."/>
        </authorList>
    </citation>
    <scope>NUCLEOTIDE SEQUENCE [LARGE SCALE GENOMIC DNA]</scope>
</reference>
<gene>
    <name evidence="3" type="ORF">C1SCF055_LOCUS18697</name>
</gene>
<feature type="compositionally biased region" description="Basic and acidic residues" evidence="1">
    <location>
        <begin position="17"/>
        <end position="43"/>
    </location>
</feature>
<feature type="domain" description="R3H" evidence="2">
    <location>
        <begin position="96"/>
        <end position="139"/>
    </location>
</feature>
<evidence type="ECO:0000256" key="1">
    <source>
        <dbReference type="SAM" id="MobiDB-lite"/>
    </source>
</evidence>
<organism evidence="3">
    <name type="scientific">Cladocopium goreaui</name>
    <dbReference type="NCBI Taxonomy" id="2562237"/>
    <lineage>
        <taxon>Eukaryota</taxon>
        <taxon>Sar</taxon>
        <taxon>Alveolata</taxon>
        <taxon>Dinophyceae</taxon>
        <taxon>Suessiales</taxon>
        <taxon>Symbiodiniaceae</taxon>
        <taxon>Cladocopium</taxon>
    </lineage>
</organism>
<feature type="region of interest" description="Disordered" evidence="1">
    <location>
        <begin position="1"/>
        <end position="43"/>
    </location>
</feature>
<evidence type="ECO:0000259" key="2">
    <source>
        <dbReference type="Pfam" id="PF01424"/>
    </source>
</evidence>
<dbReference type="Pfam" id="PF01424">
    <property type="entry name" value="R3H"/>
    <property type="match status" value="1"/>
</dbReference>
<evidence type="ECO:0000313" key="4">
    <source>
        <dbReference type="EMBL" id="CAL4779136.1"/>
    </source>
</evidence>
<dbReference type="EMBL" id="CAMXCT010001635">
    <property type="protein sequence ID" value="CAI3991824.1"/>
    <property type="molecule type" value="Genomic_DNA"/>
</dbReference>
<proteinExistence type="predicted"/>
<name>A0A9P1CHM2_9DINO</name>
<protein>
    <submittedName>
        <fullName evidence="4">R3H domain-containing protein</fullName>
    </submittedName>
</protein>
<reference evidence="3" key="1">
    <citation type="submission" date="2022-10" db="EMBL/GenBank/DDBJ databases">
        <authorList>
            <person name="Chen Y."/>
            <person name="Dougan E. K."/>
            <person name="Chan C."/>
            <person name="Rhodes N."/>
            <person name="Thang M."/>
        </authorList>
    </citation>
    <scope>NUCLEOTIDE SEQUENCE</scope>
</reference>
<dbReference type="InterPro" id="IPR001374">
    <property type="entry name" value="R3H_dom"/>
</dbReference>
<sequence length="179" mass="19790">MESGSGANALEAWAAAEARRGRSREPRARAKDAAPRMAEERTRQVRRTFRENWQYLSQSQSSQELIAKLEQLAQDAFGTPESQLQDMLWQLLWTGEELATKAGAPPASEMQLEGLDPSERKVVHQLARLIGLHSESRSVGSVEEETSAKVLTLRPRCQASSWSAPFSVAQVLSTEVVTA</sequence>
<dbReference type="EMBL" id="CAMXCT030001635">
    <property type="protein sequence ID" value="CAL4779136.1"/>
    <property type="molecule type" value="Genomic_DNA"/>
</dbReference>
<evidence type="ECO:0000313" key="5">
    <source>
        <dbReference type="Proteomes" id="UP001152797"/>
    </source>
</evidence>
<accession>A0A9P1CHM2</accession>